<name>A0A1E7LSA0_9ACTN</name>
<reference evidence="6 7" key="1">
    <citation type="journal article" date="2016" name="Front. Microbiol.">
        <title>Comparative Genomics Analysis of Streptomyces Species Reveals Their Adaptation to the Marine Environment and Their Diversity at the Genomic Level.</title>
        <authorList>
            <person name="Tian X."/>
            <person name="Zhang Z."/>
            <person name="Yang T."/>
            <person name="Chen M."/>
            <person name="Li J."/>
            <person name="Chen F."/>
            <person name="Yang J."/>
            <person name="Li W."/>
            <person name="Zhang B."/>
            <person name="Zhang Z."/>
            <person name="Wu J."/>
            <person name="Zhang C."/>
            <person name="Long L."/>
            <person name="Xiao J."/>
        </authorList>
    </citation>
    <scope>NUCLEOTIDE SEQUENCE [LARGE SCALE GENOMIC DNA]</scope>
    <source>
        <strain evidence="6 7">SCSIO M10372</strain>
    </source>
</reference>
<organism evidence="6 7">
    <name type="scientific">Streptomyces nanshensis</name>
    <dbReference type="NCBI Taxonomy" id="518642"/>
    <lineage>
        <taxon>Bacteria</taxon>
        <taxon>Bacillati</taxon>
        <taxon>Actinomycetota</taxon>
        <taxon>Actinomycetes</taxon>
        <taxon>Kitasatosporales</taxon>
        <taxon>Streptomycetaceae</taxon>
        <taxon>Streptomyces</taxon>
    </lineage>
</organism>
<dbReference type="RefSeq" id="WP_032786018.1">
    <property type="nucleotide sequence ID" value="NZ_LJGZ01000088.1"/>
</dbReference>
<keyword evidence="6" id="KW-0489">Methyltransferase</keyword>
<keyword evidence="2 5" id="KW-0812">Transmembrane</keyword>
<dbReference type="Gene3D" id="1.20.120.1630">
    <property type="match status" value="1"/>
</dbReference>
<dbReference type="Pfam" id="PF04191">
    <property type="entry name" value="PEMT"/>
    <property type="match status" value="1"/>
</dbReference>
<comment type="caution">
    <text evidence="6">The sequence shown here is derived from an EMBL/GenBank/DDBJ whole genome shotgun (WGS) entry which is preliminary data.</text>
</comment>
<evidence type="ECO:0000256" key="1">
    <source>
        <dbReference type="ARBA" id="ARBA00004127"/>
    </source>
</evidence>
<proteinExistence type="predicted"/>
<evidence type="ECO:0000256" key="3">
    <source>
        <dbReference type="ARBA" id="ARBA00022989"/>
    </source>
</evidence>
<keyword evidence="6" id="KW-0808">Transferase</keyword>
<sequence>MNGWAWTALSMFAVWLLTAFGLRTALQVRRTGDSGFRGLSGPPGSASWGAGVLFVVAILGGIAAPAAALGGLPALLDGPVGLHIAGATLFVAGFAGTLAAQGGMGSAWRVGVDPDERTDLVTSGVFSLVRNPIFTATIVTSIGLTLVVPNAIAVSSLLALIVAIELQVRVSEEPYLEATHGAAYRAYSKKVGRFVPGIGRLSSKNDCEAEDPPR</sequence>
<dbReference type="PANTHER" id="PTHR43847">
    <property type="entry name" value="BLL3993 PROTEIN"/>
    <property type="match status" value="1"/>
</dbReference>
<dbReference type="GO" id="GO:0008168">
    <property type="term" value="F:methyltransferase activity"/>
    <property type="evidence" value="ECO:0007669"/>
    <property type="project" value="UniProtKB-KW"/>
</dbReference>
<dbReference type="GO" id="GO:0012505">
    <property type="term" value="C:endomembrane system"/>
    <property type="evidence" value="ECO:0007669"/>
    <property type="project" value="UniProtKB-SubCell"/>
</dbReference>
<dbReference type="Proteomes" id="UP000175971">
    <property type="component" value="Unassembled WGS sequence"/>
</dbReference>
<evidence type="ECO:0000256" key="5">
    <source>
        <dbReference type="SAM" id="Phobius"/>
    </source>
</evidence>
<keyword evidence="3 5" id="KW-1133">Transmembrane helix</keyword>
<comment type="subcellular location">
    <subcellularLocation>
        <location evidence="1">Endomembrane system</location>
        <topology evidence="1">Multi-pass membrane protein</topology>
    </subcellularLocation>
</comment>
<protein>
    <submittedName>
        <fullName evidence="6">Isoprenylcysteine carboxyl methyltransferase</fullName>
    </submittedName>
</protein>
<evidence type="ECO:0000256" key="2">
    <source>
        <dbReference type="ARBA" id="ARBA00022692"/>
    </source>
</evidence>
<dbReference type="InterPro" id="IPR007318">
    <property type="entry name" value="Phopholipid_MeTrfase"/>
</dbReference>
<dbReference type="PANTHER" id="PTHR43847:SF1">
    <property type="entry name" value="BLL3993 PROTEIN"/>
    <property type="match status" value="1"/>
</dbReference>
<keyword evidence="4 5" id="KW-0472">Membrane</keyword>
<evidence type="ECO:0000313" key="7">
    <source>
        <dbReference type="Proteomes" id="UP000175971"/>
    </source>
</evidence>
<evidence type="ECO:0000313" key="6">
    <source>
        <dbReference type="EMBL" id="OEV19077.1"/>
    </source>
</evidence>
<dbReference type="GeneID" id="91291786"/>
<evidence type="ECO:0000256" key="4">
    <source>
        <dbReference type="ARBA" id="ARBA00023136"/>
    </source>
</evidence>
<dbReference type="AlphaFoldDB" id="A0A1E7LSA0"/>
<feature type="transmembrane region" description="Helical" evidence="5">
    <location>
        <begin position="80"/>
        <end position="100"/>
    </location>
</feature>
<dbReference type="OrthoDB" id="941586at2"/>
<gene>
    <name evidence="6" type="ORF">AN221_19330</name>
</gene>
<dbReference type="GO" id="GO:0032259">
    <property type="term" value="P:methylation"/>
    <property type="evidence" value="ECO:0007669"/>
    <property type="project" value="UniProtKB-KW"/>
</dbReference>
<dbReference type="InterPro" id="IPR052527">
    <property type="entry name" value="Metal_cation-efflux_comp"/>
</dbReference>
<feature type="transmembrane region" description="Helical" evidence="5">
    <location>
        <begin position="45"/>
        <end position="68"/>
    </location>
</feature>
<dbReference type="EMBL" id="LJGZ01000088">
    <property type="protein sequence ID" value="OEV19077.1"/>
    <property type="molecule type" value="Genomic_DNA"/>
</dbReference>
<accession>A0A1E7LSA0</accession>
<dbReference type="PATRIC" id="fig|518642.7.peg.641"/>
<keyword evidence="7" id="KW-1185">Reference proteome</keyword>
<feature type="transmembrane region" description="Helical" evidence="5">
    <location>
        <begin position="133"/>
        <end position="164"/>
    </location>
</feature>